<dbReference type="PaxDb" id="3218-PP1S397_32V6.1"/>
<accession>A0A2K1LAG4</accession>
<protein>
    <submittedName>
        <fullName evidence="2 3">Uncharacterized protein</fullName>
    </submittedName>
</protein>
<gene>
    <name evidence="3" type="primary">LOC112295230</name>
    <name evidence="2" type="ORF">PHYPA_001438</name>
</gene>
<dbReference type="RefSeq" id="XP_024402320.1">
    <property type="nucleotide sequence ID" value="XM_024546552.2"/>
</dbReference>
<dbReference type="PANTHER" id="PTHR33132:SF135">
    <property type="entry name" value="OS02G0799700 PROTEIN"/>
    <property type="match status" value="1"/>
</dbReference>
<dbReference type="GeneID" id="112295230"/>
<dbReference type="Gramene" id="Pp3c1_31440V3.2">
    <property type="protein sequence ID" value="Pp3c1_31440V3.2"/>
    <property type="gene ID" value="Pp3c1_31440"/>
</dbReference>
<evidence type="ECO:0000256" key="1">
    <source>
        <dbReference type="SAM" id="MobiDB-lite"/>
    </source>
</evidence>
<organism evidence="2">
    <name type="scientific">Physcomitrium patens</name>
    <name type="common">Spreading-leaved earth moss</name>
    <name type="synonym">Physcomitrella patens</name>
    <dbReference type="NCBI Taxonomy" id="3218"/>
    <lineage>
        <taxon>Eukaryota</taxon>
        <taxon>Viridiplantae</taxon>
        <taxon>Streptophyta</taxon>
        <taxon>Embryophyta</taxon>
        <taxon>Bryophyta</taxon>
        <taxon>Bryophytina</taxon>
        <taxon>Bryopsida</taxon>
        <taxon>Funariidae</taxon>
        <taxon>Funariales</taxon>
        <taxon>Funariaceae</taxon>
        <taxon>Physcomitrium</taxon>
    </lineage>
</organism>
<dbReference type="EnsemblPlants" id="Pp3c1_31440V3.2">
    <property type="protein sequence ID" value="Pp3c1_31440V3.2"/>
    <property type="gene ID" value="Pp3c1_31440"/>
</dbReference>
<dbReference type="OrthoDB" id="1924025at2759"/>
<sequence length="142" mass="15382">MPCLCAPTTHAGSFRCRLHRSNSRSQRSISIRPTSGEDLEISTASLIENFLSTREQKPNTKPVNSYPSPLRTSNARSSVKGGSRLRHMVSSSDEEDEVIKPSVPVSEHMSTGTGGSYSPAPGGRVALFRMMKTGQLASKIYA</sequence>
<evidence type="ECO:0000313" key="3">
    <source>
        <dbReference type="EnsemblPlants" id="Pp3c1_31440V3.1"/>
    </source>
</evidence>
<reference evidence="3" key="3">
    <citation type="submission" date="2020-12" db="UniProtKB">
        <authorList>
            <consortium name="EnsemblPlants"/>
        </authorList>
    </citation>
    <scope>IDENTIFICATION</scope>
</reference>
<evidence type="ECO:0000313" key="4">
    <source>
        <dbReference type="Proteomes" id="UP000006727"/>
    </source>
</evidence>
<dbReference type="PANTHER" id="PTHR33132">
    <property type="entry name" value="OSJNBB0118P14.9 PROTEIN"/>
    <property type="match status" value="1"/>
</dbReference>
<dbReference type="Gramene" id="Pp3c1_31440V3.1">
    <property type="protein sequence ID" value="Pp3c1_31440V3.1"/>
    <property type="gene ID" value="Pp3c1_31440"/>
</dbReference>
<dbReference type="KEGG" id="ppp:112295230"/>
<feature type="compositionally biased region" description="Polar residues" evidence="1">
    <location>
        <begin position="54"/>
        <end position="77"/>
    </location>
</feature>
<feature type="region of interest" description="Disordered" evidence="1">
    <location>
        <begin position="54"/>
        <end position="118"/>
    </location>
</feature>
<reference evidence="2 4" key="2">
    <citation type="journal article" date="2018" name="Plant J.">
        <title>The Physcomitrella patens chromosome-scale assembly reveals moss genome structure and evolution.</title>
        <authorList>
            <person name="Lang D."/>
            <person name="Ullrich K.K."/>
            <person name="Murat F."/>
            <person name="Fuchs J."/>
            <person name="Jenkins J."/>
            <person name="Haas F.B."/>
            <person name="Piednoel M."/>
            <person name="Gundlach H."/>
            <person name="Van Bel M."/>
            <person name="Meyberg R."/>
            <person name="Vives C."/>
            <person name="Morata J."/>
            <person name="Symeonidi A."/>
            <person name="Hiss M."/>
            <person name="Muchero W."/>
            <person name="Kamisugi Y."/>
            <person name="Saleh O."/>
            <person name="Blanc G."/>
            <person name="Decker E.L."/>
            <person name="van Gessel N."/>
            <person name="Grimwood J."/>
            <person name="Hayes R.D."/>
            <person name="Graham S.W."/>
            <person name="Gunter L.E."/>
            <person name="McDaniel S.F."/>
            <person name="Hoernstein S.N.W."/>
            <person name="Larsson A."/>
            <person name="Li F.W."/>
            <person name="Perroud P.F."/>
            <person name="Phillips J."/>
            <person name="Ranjan P."/>
            <person name="Rokshar D.S."/>
            <person name="Rothfels C.J."/>
            <person name="Schneider L."/>
            <person name="Shu S."/>
            <person name="Stevenson D.W."/>
            <person name="Thummler F."/>
            <person name="Tillich M."/>
            <person name="Villarreal Aguilar J.C."/>
            <person name="Widiez T."/>
            <person name="Wong G.K."/>
            <person name="Wymore A."/>
            <person name="Zhang Y."/>
            <person name="Zimmer A.D."/>
            <person name="Quatrano R.S."/>
            <person name="Mayer K.F.X."/>
            <person name="Goodstein D."/>
            <person name="Casacuberta J.M."/>
            <person name="Vandepoele K."/>
            <person name="Reski R."/>
            <person name="Cuming A.C."/>
            <person name="Tuskan G.A."/>
            <person name="Maumus F."/>
            <person name="Salse J."/>
            <person name="Schmutz J."/>
            <person name="Rensing S.A."/>
        </authorList>
    </citation>
    <scope>NUCLEOTIDE SEQUENCE [LARGE SCALE GENOMIC DNA]</scope>
    <source>
        <strain evidence="3 4">cv. Gransden 2004</strain>
    </source>
</reference>
<name>A0A2K1LAG4_PHYPA</name>
<reference evidence="2 4" key="1">
    <citation type="journal article" date="2008" name="Science">
        <title>The Physcomitrella genome reveals evolutionary insights into the conquest of land by plants.</title>
        <authorList>
            <person name="Rensing S."/>
            <person name="Lang D."/>
            <person name="Zimmer A."/>
            <person name="Terry A."/>
            <person name="Salamov A."/>
            <person name="Shapiro H."/>
            <person name="Nishiyama T."/>
            <person name="Perroud P.-F."/>
            <person name="Lindquist E."/>
            <person name="Kamisugi Y."/>
            <person name="Tanahashi T."/>
            <person name="Sakakibara K."/>
            <person name="Fujita T."/>
            <person name="Oishi K."/>
            <person name="Shin-I T."/>
            <person name="Kuroki Y."/>
            <person name="Toyoda A."/>
            <person name="Suzuki Y."/>
            <person name="Hashimoto A."/>
            <person name="Yamaguchi K."/>
            <person name="Sugano A."/>
            <person name="Kohara Y."/>
            <person name="Fujiyama A."/>
            <person name="Anterola A."/>
            <person name="Aoki S."/>
            <person name="Ashton N."/>
            <person name="Barbazuk W.B."/>
            <person name="Barker E."/>
            <person name="Bennetzen J."/>
            <person name="Bezanilla M."/>
            <person name="Blankenship R."/>
            <person name="Cho S.H."/>
            <person name="Dutcher S."/>
            <person name="Estelle M."/>
            <person name="Fawcett J.A."/>
            <person name="Gundlach H."/>
            <person name="Hanada K."/>
            <person name="Heyl A."/>
            <person name="Hicks K.A."/>
            <person name="Hugh J."/>
            <person name="Lohr M."/>
            <person name="Mayer K."/>
            <person name="Melkozernov A."/>
            <person name="Murata T."/>
            <person name="Nelson D."/>
            <person name="Pils B."/>
            <person name="Prigge M."/>
            <person name="Reiss B."/>
            <person name="Renner T."/>
            <person name="Rombauts S."/>
            <person name="Rushton P."/>
            <person name="Sanderfoot A."/>
            <person name="Schween G."/>
            <person name="Shiu S.-H."/>
            <person name="Stueber K."/>
            <person name="Theodoulou F.L."/>
            <person name="Tu H."/>
            <person name="Van de Peer Y."/>
            <person name="Verrier P.J."/>
            <person name="Waters E."/>
            <person name="Wood A."/>
            <person name="Yang L."/>
            <person name="Cove D."/>
            <person name="Cuming A."/>
            <person name="Hasebe M."/>
            <person name="Lucas S."/>
            <person name="Mishler D.B."/>
            <person name="Reski R."/>
            <person name="Grigoriev I."/>
            <person name="Quatrano R.S."/>
            <person name="Boore J.L."/>
        </authorList>
    </citation>
    <scope>NUCLEOTIDE SEQUENCE [LARGE SCALE GENOMIC DNA]</scope>
    <source>
        <strain evidence="3 4">cv. Gransden 2004</strain>
    </source>
</reference>
<dbReference type="EMBL" id="ABEU02000001">
    <property type="protein sequence ID" value="PNR63013.1"/>
    <property type="molecule type" value="Genomic_DNA"/>
</dbReference>
<proteinExistence type="predicted"/>
<dbReference type="AlphaFoldDB" id="A0A2K1LAG4"/>
<dbReference type="Proteomes" id="UP000006727">
    <property type="component" value="Chromosome 1"/>
</dbReference>
<dbReference type="EnsemblPlants" id="Pp3c1_31440V3.1">
    <property type="protein sequence ID" value="Pp3c1_31440V3.1"/>
    <property type="gene ID" value="Pp3c1_31440"/>
</dbReference>
<evidence type="ECO:0000313" key="2">
    <source>
        <dbReference type="EMBL" id="PNR63013.1"/>
    </source>
</evidence>
<keyword evidence="4" id="KW-1185">Reference proteome</keyword>